<dbReference type="OrthoDB" id="9787880at2"/>
<name>A0A0A3IX66_9BACL</name>
<gene>
    <name evidence="3" type="ORF">CD29_06910</name>
</gene>
<dbReference type="PANTHER" id="PTHR43736:SF1">
    <property type="entry name" value="DIHYDRONEOPTERIN TRIPHOSPHATE DIPHOSPHATASE"/>
    <property type="match status" value="1"/>
</dbReference>
<dbReference type="InterPro" id="IPR000086">
    <property type="entry name" value="NUDIX_hydrolase_dom"/>
</dbReference>
<dbReference type="Gene3D" id="3.90.79.10">
    <property type="entry name" value="Nucleoside Triphosphate Pyrophosphohydrolase"/>
    <property type="match status" value="1"/>
</dbReference>
<sequence>MNLKEQIQHYNPYNAQEKKDQEIILRYMDTFDNLLTRENEFAHFTASAWLVNKDHTKVLMAYHNIYDSWSWVGGHADGDDDLLQVAIKEAKEETGLVNVEPITDAIYSIEILGVPAHEKRGQHVATHVHLNVTYLLTADENDLTHIKPDENSDIRWMELEEAVEASTEREMKVVYQKLNDKLKVYQVN</sequence>
<dbReference type="STRING" id="1384049.CD29_06910"/>
<dbReference type="AlphaFoldDB" id="A0A0A3IX66"/>
<reference evidence="3 4" key="1">
    <citation type="submission" date="2014-02" db="EMBL/GenBank/DDBJ databases">
        <title>Draft genome sequence of Lysinibacillus manganicus DSM 26584T.</title>
        <authorList>
            <person name="Zhang F."/>
            <person name="Wang G."/>
            <person name="Zhang L."/>
        </authorList>
    </citation>
    <scope>NUCLEOTIDE SEQUENCE [LARGE SCALE GENOMIC DNA]</scope>
    <source>
        <strain evidence="3 4">DSM 26584</strain>
    </source>
</reference>
<dbReference type="eggNOG" id="COG1051">
    <property type="taxonomic scope" value="Bacteria"/>
</dbReference>
<evidence type="ECO:0000259" key="2">
    <source>
        <dbReference type="PROSITE" id="PS51462"/>
    </source>
</evidence>
<dbReference type="PANTHER" id="PTHR43736">
    <property type="entry name" value="ADP-RIBOSE PYROPHOSPHATASE"/>
    <property type="match status" value="1"/>
</dbReference>
<dbReference type="RefSeq" id="WP_036184447.1">
    <property type="nucleotide sequence ID" value="NZ_AVDA01000006.1"/>
</dbReference>
<comment type="similarity">
    <text evidence="1">Belongs to the Nudix hydrolase family.</text>
</comment>
<comment type="caution">
    <text evidence="3">The sequence shown here is derived from an EMBL/GenBank/DDBJ whole genome shotgun (WGS) entry which is preliminary data.</text>
</comment>
<keyword evidence="4" id="KW-1185">Reference proteome</keyword>
<accession>A0A0A3IX66</accession>
<evidence type="ECO:0000256" key="1">
    <source>
        <dbReference type="ARBA" id="ARBA00005582"/>
    </source>
</evidence>
<feature type="domain" description="Nudix hydrolase" evidence="2">
    <location>
        <begin position="41"/>
        <end position="179"/>
    </location>
</feature>
<protein>
    <submittedName>
        <fullName evidence="3">NUDIX hydrolase</fullName>
    </submittedName>
</protein>
<organism evidence="3 4">
    <name type="scientific">Ureibacillus manganicus DSM 26584</name>
    <dbReference type="NCBI Taxonomy" id="1384049"/>
    <lineage>
        <taxon>Bacteria</taxon>
        <taxon>Bacillati</taxon>
        <taxon>Bacillota</taxon>
        <taxon>Bacilli</taxon>
        <taxon>Bacillales</taxon>
        <taxon>Caryophanaceae</taxon>
        <taxon>Ureibacillus</taxon>
    </lineage>
</organism>
<evidence type="ECO:0000313" key="4">
    <source>
        <dbReference type="Proteomes" id="UP000030416"/>
    </source>
</evidence>
<proteinExistence type="inferred from homology"/>
<evidence type="ECO:0000313" key="3">
    <source>
        <dbReference type="EMBL" id="KGR79417.1"/>
    </source>
</evidence>
<dbReference type="CDD" id="cd03674">
    <property type="entry name" value="NUDIX_Hydrolase"/>
    <property type="match status" value="1"/>
</dbReference>
<keyword evidence="3" id="KW-0378">Hydrolase</keyword>
<dbReference type="GO" id="GO:0016787">
    <property type="term" value="F:hydrolase activity"/>
    <property type="evidence" value="ECO:0007669"/>
    <property type="project" value="UniProtKB-KW"/>
</dbReference>
<dbReference type="Pfam" id="PF00293">
    <property type="entry name" value="NUDIX"/>
    <property type="match status" value="1"/>
</dbReference>
<dbReference type="PROSITE" id="PS51462">
    <property type="entry name" value="NUDIX"/>
    <property type="match status" value="1"/>
</dbReference>
<dbReference type="InterPro" id="IPR015797">
    <property type="entry name" value="NUDIX_hydrolase-like_dom_sf"/>
</dbReference>
<dbReference type="SUPFAM" id="SSF55811">
    <property type="entry name" value="Nudix"/>
    <property type="match status" value="1"/>
</dbReference>
<dbReference type="Proteomes" id="UP000030416">
    <property type="component" value="Unassembled WGS sequence"/>
</dbReference>
<dbReference type="EMBL" id="JPVN01000006">
    <property type="protein sequence ID" value="KGR79417.1"/>
    <property type="molecule type" value="Genomic_DNA"/>
</dbReference>